<dbReference type="InterPro" id="IPR027417">
    <property type="entry name" value="P-loop_NTPase"/>
</dbReference>
<evidence type="ECO:0000313" key="8">
    <source>
        <dbReference type="Proteomes" id="UP000232883"/>
    </source>
</evidence>
<sequence>MVALAKPSGITLRDHVSHVQKHAIAILTVWPFLAEKYARLTNGKSLKDAVEKAIKWHDEGKRIDNWQAACQKDYAQYQEWLKTKNLDPLRIDATLYQQYEWEMKQQNKATGKHLRDAKFRHEFGSLKLAADKKAGLSVEEQTAIAAHHGKLGKRHLKRWESDGGGAFLIYWSKFINQERDQAKYDLDRWGKLLLARYEIAAVRSLLQLADTRASREESEGELAPLTEFDYEFPHGKGNERGVQKAAMELADQWCSILRAPTGSGKTDAALLWGQQQIENKRADRLIIAMPTRFTSNALALNIEKNVRNTGLYHSSARFTQTAKVQKDGKKISFEQKQYLNEQQRLAQLLATPVTVCTVDHLLISLTGAAEHHHSSFFFLANSAVVFDEADFYDPFVQANLTVLLKALRILHVPVLIMSATVPDSACALYDVPQGIKEPILNEEPPKRALAWAGKPTTVQVGETEYSDLPVTEKAKDVADVLQKMVDARHGIIYANTVERALMYYDWFNENAPNQEIILYHSRFTEPDKGLIEDRLLKTLGKDIWTKPNPTPLAIAILTQIGEMSVNISASIMLSDLCPWDRLTQRLGRLNRFGKPAEAVAYLTIPYKKEAVYVAPYGELIDRKWVPAPAFINTLASVVGMIPNGGLRPIKPAELVDVVNALYPDLPAFPEKAADNRDQLYNLMNQNWLIVPDRRLDEEAGTVSTAWRSRDIDEHRTILTRSPYDFKNYEEYQAFVLEFGVSCPVWMVEKEERRKENSRITVVEVLIDDEPEKLRYTDEYESWTEQDEGRIEGYVKPNKPKRGMAFLYDKKDTTPNDDDD</sequence>
<dbReference type="EMBL" id="CP025096">
    <property type="protein sequence ID" value="AUD02102.1"/>
    <property type="molecule type" value="Genomic_DNA"/>
</dbReference>
<evidence type="ECO:0000313" key="7">
    <source>
        <dbReference type="EMBL" id="AUD02102.1"/>
    </source>
</evidence>
<dbReference type="InterPro" id="IPR014001">
    <property type="entry name" value="Helicase_ATP-bd"/>
</dbReference>
<dbReference type="SUPFAM" id="SSF52540">
    <property type="entry name" value="P-loop containing nucleoside triphosphate hydrolases"/>
    <property type="match status" value="1"/>
</dbReference>
<dbReference type="SMART" id="SM00487">
    <property type="entry name" value="DEXDc"/>
    <property type="match status" value="1"/>
</dbReference>
<evidence type="ECO:0000256" key="4">
    <source>
        <dbReference type="ARBA" id="ARBA00022840"/>
    </source>
</evidence>
<dbReference type="Pfam" id="PF00270">
    <property type="entry name" value="DEAD"/>
    <property type="match status" value="1"/>
</dbReference>
<dbReference type="KEGG" id="spir:CWM47_09895"/>
<name>A0A2K8YWV1_9BACT</name>
<gene>
    <name evidence="7" type="primary">cas3</name>
    <name evidence="7" type="ORF">CWM47_09895</name>
</gene>
<dbReference type="Proteomes" id="UP000232883">
    <property type="component" value="Chromosome"/>
</dbReference>
<organism evidence="7 8">
    <name type="scientific">Spirosoma pollinicola</name>
    <dbReference type="NCBI Taxonomy" id="2057025"/>
    <lineage>
        <taxon>Bacteria</taxon>
        <taxon>Pseudomonadati</taxon>
        <taxon>Bacteroidota</taxon>
        <taxon>Cytophagia</taxon>
        <taxon>Cytophagales</taxon>
        <taxon>Cytophagaceae</taxon>
        <taxon>Spirosoma</taxon>
    </lineage>
</organism>
<keyword evidence="5" id="KW-0051">Antiviral defense</keyword>
<keyword evidence="8" id="KW-1185">Reference proteome</keyword>
<keyword evidence="4" id="KW-0067">ATP-binding</keyword>
<dbReference type="OrthoDB" id="9810236at2"/>
<feature type="domain" description="HD Cas3-type" evidence="6">
    <location>
        <begin position="5"/>
        <end position="213"/>
    </location>
</feature>
<dbReference type="InterPro" id="IPR054712">
    <property type="entry name" value="Cas3-like_dom"/>
</dbReference>
<dbReference type="NCBIfam" id="TIGR01587">
    <property type="entry name" value="cas3_core"/>
    <property type="match status" value="1"/>
</dbReference>
<dbReference type="GO" id="GO:0003676">
    <property type="term" value="F:nucleic acid binding"/>
    <property type="evidence" value="ECO:0007669"/>
    <property type="project" value="InterPro"/>
</dbReference>
<dbReference type="Pfam" id="PF22590">
    <property type="entry name" value="Cas3-like_C_2"/>
    <property type="match status" value="1"/>
</dbReference>
<dbReference type="InterPro" id="IPR006474">
    <property type="entry name" value="Helicase_Cas3_CRISPR-ass_core"/>
</dbReference>
<dbReference type="Gene3D" id="3.40.50.300">
    <property type="entry name" value="P-loop containing nucleotide triphosphate hydrolases"/>
    <property type="match status" value="2"/>
</dbReference>
<accession>A0A2K8YWV1</accession>
<proteinExistence type="predicted"/>
<keyword evidence="1" id="KW-0547">Nucleotide-binding</keyword>
<evidence type="ECO:0000256" key="5">
    <source>
        <dbReference type="ARBA" id="ARBA00023118"/>
    </source>
</evidence>
<dbReference type="RefSeq" id="WP_100987822.1">
    <property type="nucleotide sequence ID" value="NZ_CP025096.1"/>
</dbReference>
<evidence type="ECO:0000256" key="2">
    <source>
        <dbReference type="ARBA" id="ARBA00022801"/>
    </source>
</evidence>
<protein>
    <submittedName>
        <fullName evidence="7">CRISPR-associated helicase Cas3</fullName>
    </submittedName>
</protein>
<dbReference type="PROSITE" id="PS51643">
    <property type="entry name" value="HD_CAS3"/>
    <property type="match status" value="1"/>
</dbReference>
<dbReference type="PANTHER" id="PTHR47959">
    <property type="entry name" value="ATP-DEPENDENT RNA HELICASE RHLE-RELATED"/>
    <property type="match status" value="1"/>
</dbReference>
<dbReference type="InterPro" id="IPR050079">
    <property type="entry name" value="DEAD_box_RNA_helicase"/>
</dbReference>
<dbReference type="GO" id="GO:0051607">
    <property type="term" value="P:defense response to virus"/>
    <property type="evidence" value="ECO:0007669"/>
    <property type="project" value="UniProtKB-KW"/>
</dbReference>
<evidence type="ECO:0000259" key="6">
    <source>
        <dbReference type="PROSITE" id="PS51643"/>
    </source>
</evidence>
<evidence type="ECO:0000256" key="1">
    <source>
        <dbReference type="ARBA" id="ARBA00022741"/>
    </source>
</evidence>
<reference evidence="7 8" key="1">
    <citation type="submission" date="2017-11" db="EMBL/GenBank/DDBJ databases">
        <title>Taxonomic description and genome sequences of Spirosoma HA7 sp. nov., isolated from pollen microhabitat of Corylus avellana.</title>
        <authorList>
            <person name="Ambika Manirajan B."/>
            <person name="Suarez C."/>
            <person name="Ratering S."/>
            <person name="Geissler-Plaum R."/>
            <person name="Cardinale M."/>
            <person name="Sylvia S."/>
        </authorList>
    </citation>
    <scope>NUCLEOTIDE SEQUENCE [LARGE SCALE GENOMIC DNA]</scope>
    <source>
        <strain evidence="7 8">HA7</strain>
    </source>
</reference>
<keyword evidence="3" id="KW-0347">Helicase</keyword>
<evidence type="ECO:0000256" key="3">
    <source>
        <dbReference type="ARBA" id="ARBA00022806"/>
    </source>
</evidence>
<dbReference type="AlphaFoldDB" id="A0A2K8YWV1"/>
<dbReference type="InterPro" id="IPR011545">
    <property type="entry name" value="DEAD/DEAH_box_helicase_dom"/>
</dbReference>
<dbReference type="GO" id="GO:0005524">
    <property type="term" value="F:ATP binding"/>
    <property type="evidence" value="ECO:0007669"/>
    <property type="project" value="UniProtKB-KW"/>
</dbReference>
<keyword evidence="2" id="KW-0378">Hydrolase</keyword>
<dbReference type="GO" id="GO:0003724">
    <property type="term" value="F:RNA helicase activity"/>
    <property type="evidence" value="ECO:0007669"/>
    <property type="project" value="TreeGrafter"/>
</dbReference>
<dbReference type="PANTHER" id="PTHR47959:SF16">
    <property type="entry name" value="CRISPR-ASSOCIATED NUCLEASE_HELICASE CAS3-RELATED"/>
    <property type="match status" value="1"/>
</dbReference>
<dbReference type="GO" id="GO:0005829">
    <property type="term" value="C:cytosol"/>
    <property type="evidence" value="ECO:0007669"/>
    <property type="project" value="TreeGrafter"/>
</dbReference>
<dbReference type="InterPro" id="IPR006483">
    <property type="entry name" value="CRISPR-assoc_Cas3_HD"/>
</dbReference>
<dbReference type="GO" id="GO:0016787">
    <property type="term" value="F:hydrolase activity"/>
    <property type="evidence" value="ECO:0007669"/>
    <property type="project" value="UniProtKB-KW"/>
</dbReference>